<evidence type="ECO:0000259" key="6">
    <source>
        <dbReference type="Pfam" id="PF23322"/>
    </source>
</evidence>
<dbReference type="PANTHER" id="PTHR11242:SF0">
    <property type="entry name" value="TPR_REGION DOMAIN-CONTAINING PROTEIN"/>
    <property type="match status" value="1"/>
</dbReference>
<keyword evidence="7" id="KW-1185">Reference proteome</keyword>
<dbReference type="GO" id="GO:0005737">
    <property type="term" value="C:cytoplasm"/>
    <property type="evidence" value="ECO:0007669"/>
    <property type="project" value="UniProtKB-SubCell"/>
</dbReference>
<feature type="coiled-coil region" evidence="5">
    <location>
        <begin position="289"/>
        <end position="316"/>
    </location>
</feature>
<comment type="subcellular location">
    <subcellularLocation>
        <location evidence="1">Cytoplasm</location>
    </subcellularLocation>
</comment>
<dbReference type="InterPro" id="IPR039663">
    <property type="entry name" value="AIP/AIPL1/TTC9"/>
</dbReference>
<dbReference type="Gene3D" id="3.10.50.40">
    <property type="match status" value="1"/>
</dbReference>
<keyword evidence="8 9" id="KW-0675">Receptor</keyword>
<dbReference type="SUPFAM" id="SSF48452">
    <property type="entry name" value="TPR-like"/>
    <property type="match status" value="1"/>
</dbReference>
<keyword evidence="4" id="KW-0802">TPR repeat</keyword>
<protein>
    <submittedName>
        <fullName evidence="8 9">AH receptor-interacting protein</fullName>
    </submittedName>
</protein>
<dbReference type="AlphaFoldDB" id="A0A6J1N8K1"/>
<dbReference type="SUPFAM" id="SSF54534">
    <property type="entry name" value="FKBP-like"/>
    <property type="match status" value="1"/>
</dbReference>
<evidence type="ECO:0000256" key="5">
    <source>
        <dbReference type="SAM" id="Coils"/>
    </source>
</evidence>
<dbReference type="Gene3D" id="1.25.40.10">
    <property type="entry name" value="Tetratricopeptide repeat domain"/>
    <property type="match status" value="1"/>
</dbReference>
<dbReference type="RefSeq" id="XP_052741413.1">
    <property type="nucleotide sequence ID" value="XM_052885453.1"/>
</dbReference>
<sequence length="324" mass="37875">MNNTTPIIKNTICAGRKYVPIVDGCRVHFNFQTWKLQGNQRILLDDNRKMGKKTPMILVLGHKFMLRVWEDIVKMMSVGEIAGFKVTQELVFNYPFVSKKLRDNGNDVKDRHSCTMKLHTEGLGYHDLDEYMSNPCDLEFIIEMLKVEQPHEFEKEMWQYPTEELLDLVPRLKEKGNKLYAQKLYDKAEKAYYEAISICEKLQNSERKCDPEWISLNQIKLPILLNYVQCQLIKGEYYSVIVHCNTILEHDKDNEKALYRRGKAHIGAWNPSAAEEDFQRLKAINPSLSAVADKELENLKLLVKQKEEQERNALRKLFDNSKTS</sequence>
<dbReference type="GeneID" id="112048200"/>
<evidence type="ECO:0000256" key="4">
    <source>
        <dbReference type="ARBA" id="ARBA00022803"/>
    </source>
</evidence>
<proteinExistence type="predicted"/>
<dbReference type="KEGG" id="bany:112048200"/>
<dbReference type="PANTHER" id="PTHR11242">
    <property type="entry name" value="ARYL HYDROCARBON RECEPTOR INTERACTING PROTEIN RELATED"/>
    <property type="match status" value="1"/>
</dbReference>
<dbReference type="Proteomes" id="UP001652582">
    <property type="component" value="Chromosome 14"/>
</dbReference>
<keyword evidence="3" id="KW-0677">Repeat</keyword>
<name>A0A6J1N8K1_BICAN</name>
<organism evidence="7 8">
    <name type="scientific">Bicyclus anynana</name>
    <name type="common">Squinting bush brown butterfly</name>
    <dbReference type="NCBI Taxonomy" id="110368"/>
    <lineage>
        <taxon>Eukaryota</taxon>
        <taxon>Metazoa</taxon>
        <taxon>Ecdysozoa</taxon>
        <taxon>Arthropoda</taxon>
        <taxon>Hexapoda</taxon>
        <taxon>Insecta</taxon>
        <taxon>Pterygota</taxon>
        <taxon>Neoptera</taxon>
        <taxon>Endopterygota</taxon>
        <taxon>Lepidoptera</taxon>
        <taxon>Glossata</taxon>
        <taxon>Ditrysia</taxon>
        <taxon>Papilionoidea</taxon>
        <taxon>Nymphalidae</taxon>
        <taxon>Satyrinae</taxon>
        <taxon>Satyrini</taxon>
        <taxon>Mycalesina</taxon>
        <taxon>Bicyclus</taxon>
    </lineage>
</organism>
<dbReference type="InterPro" id="IPR011990">
    <property type="entry name" value="TPR-like_helical_dom_sf"/>
</dbReference>
<gene>
    <name evidence="8 9" type="primary">LOC112048200</name>
</gene>
<dbReference type="SMART" id="SM00028">
    <property type="entry name" value="TPR"/>
    <property type="match status" value="2"/>
</dbReference>
<dbReference type="InterPro" id="IPR019734">
    <property type="entry name" value="TPR_rpt"/>
</dbReference>
<accession>A0A6J1N8K1</accession>
<keyword evidence="2" id="KW-0963">Cytoplasm</keyword>
<dbReference type="OrthoDB" id="5829758at2759"/>
<reference evidence="8 9" key="1">
    <citation type="submission" date="2025-05" db="UniProtKB">
        <authorList>
            <consortium name="RefSeq"/>
        </authorList>
    </citation>
    <scope>IDENTIFICATION</scope>
</reference>
<evidence type="ECO:0000313" key="7">
    <source>
        <dbReference type="Proteomes" id="UP001652582"/>
    </source>
</evidence>
<dbReference type="Pfam" id="PF23322">
    <property type="entry name" value="PPIase_AIP"/>
    <property type="match status" value="1"/>
</dbReference>
<evidence type="ECO:0000256" key="2">
    <source>
        <dbReference type="ARBA" id="ARBA00022490"/>
    </source>
</evidence>
<keyword evidence="5" id="KW-0175">Coiled coil</keyword>
<evidence type="ECO:0000256" key="3">
    <source>
        <dbReference type="ARBA" id="ARBA00022737"/>
    </source>
</evidence>
<evidence type="ECO:0000256" key="1">
    <source>
        <dbReference type="ARBA" id="ARBA00004496"/>
    </source>
</evidence>
<dbReference type="GO" id="GO:0003755">
    <property type="term" value="F:peptidyl-prolyl cis-trans isomerase activity"/>
    <property type="evidence" value="ECO:0007669"/>
    <property type="project" value="InterPro"/>
</dbReference>
<evidence type="ECO:0000313" key="8">
    <source>
        <dbReference type="RefSeq" id="XP_023941417.2"/>
    </source>
</evidence>
<dbReference type="InterPro" id="IPR056277">
    <property type="entry name" value="PPIase_AIP"/>
</dbReference>
<evidence type="ECO:0000313" key="9">
    <source>
        <dbReference type="RefSeq" id="XP_052741413.1"/>
    </source>
</evidence>
<dbReference type="InterPro" id="IPR046357">
    <property type="entry name" value="PPIase_dom_sf"/>
</dbReference>
<dbReference type="RefSeq" id="XP_023941417.2">
    <property type="nucleotide sequence ID" value="XM_024085649.2"/>
</dbReference>
<feature type="domain" description="AIP/AIPL N-terminal FKBP-type PPIase" evidence="6">
    <location>
        <begin position="26"/>
        <end position="146"/>
    </location>
</feature>